<sequence length="96" mass="10172">MQVLGAAVVNLQDIPFGPGGFESEFHLQDENDRPTAGVVFLRFEWAGPPDAEGGPGLEGTGLVEGKQEKGEIGDVTGTFMLTRKRLSNRSKGGIVS</sequence>
<evidence type="ECO:0000313" key="2">
    <source>
        <dbReference type="Proteomes" id="UP000677054"/>
    </source>
</evidence>
<dbReference type="EMBL" id="LR905726">
    <property type="protein sequence ID" value="CAD7253614.1"/>
    <property type="molecule type" value="Genomic_DNA"/>
</dbReference>
<dbReference type="AlphaFoldDB" id="A0A7R9AH02"/>
<evidence type="ECO:0000313" key="1">
    <source>
        <dbReference type="EMBL" id="CAD7253614.1"/>
    </source>
</evidence>
<keyword evidence="2" id="KW-1185">Reference proteome</keyword>
<gene>
    <name evidence="1" type="ORF">DSTB1V02_LOCUS13362</name>
</gene>
<proteinExistence type="predicted"/>
<accession>A0A7R9AH02</accession>
<dbReference type="EMBL" id="CAJPEV010006209">
    <property type="protein sequence ID" value="CAG0903944.1"/>
    <property type="molecule type" value="Genomic_DNA"/>
</dbReference>
<dbReference type="Proteomes" id="UP000677054">
    <property type="component" value="Unassembled WGS sequence"/>
</dbReference>
<reference evidence="1" key="1">
    <citation type="submission" date="2020-11" db="EMBL/GenBank/DDBJ databases">
        <authorList>
            <person name="Tran Van P."/>
        </authorList>
    </citation>
    <scope>NUCLEOTIDE SEQUENCE</scope>
</reference>
<protein>
    <submittedName>
        <fullName evidence="1">Uncharacterized protein</fullName>
    </submittedName>
</protein>
<name>A0A7R9AH02_9CRUS</name>
<organism evidence="1">
    <name type="scientific">Darwinula stevensoni</name>
    <dbReference type="NCBI Taxonomy" id="69355"/>
    <lineage>
        <taxon>Eukaryota</taxon>
        <taxon>Metazoa</taxon>
        <taxon>Ecdysozoa</taxon>
        <taxon>Arthropoda</taxon>
        <taxon>Crustacea</taxon>
        <taxon>Oligostraca</taxon>
        <taxon>Ostracoda</taxon>
        <taxon>Podocopa</taxon>
        <taxon>Podocopida</taxon>
        <taxon>Darwinulocopina</taxon>
        <taxon>Darwinuloidea</taxon>
        <taxon>Darwinulidae</taxon>
        <taxon>Darwinula</taxon>
    </lineage>
</organism>